<reference evidence="1" key="1">
    <citation type="submission" date="2021-05" db="EMBL/GenBank/DDBJ databases">
        <authorList>
            <person name="Pan Q."/>
            <person name="Jouanno E."/>
            <person name="Zahm M."/>
            <person name="Klopp C."/>
            <person name="Cabau C."/>
            <person name="Louis A."/>
            <person name="Berthelot C."/>
            <person name="Parey E."/>
            <person name="Roest Crollius H."/>
            <person name="Montfort J."/>
            <person name="Robinson-Rechavi M."/>
            <person name="Bouchez O."/>
            <person name="Lampietro C."/>
            <person name="Lopez Roques C."/>
            <person name="Donnadieu C."/>
            <person name="Postlethwait J."/>
            <person name="Bobe J."/>
            <person name="Dillon D."/>
            <person name="Chandos A."/>
            <person name="von Hippel F."/>
            <person name="Guiguen Y."/>
        </authorList>
    </citation>
    <scope>NUCLEOTIDE SEQUENCE</scope>
    <source>
        <strain evidence="1">YG-Jan2019</strain>
    </source>
</reference>
<protein>
    <submittedName>
        <fullName evidence="1">Uncharacterized protein</fullName>
    </submittedName>
</protein>
<comment type="caution">
    <text evidence="1">The sequence shown here is derived from an EMBL/GenBank/DDBJ whole genome shotgun (WGS) entry which is preliminary data.</text>
</comment>
<dbReference type="EMBL" id="CM055741">
    <property type="protein sequence ID" value="KAJ8002096.1"/>
    <property type="molecule type" value="Genomic_DNA"/>
</dbReference>
<proteinExistence type="predicted"/>
<organism evidence="1 2">
    <name type="scientific">Dallia pectoralis</name>
    <name type="common">Alaska blackfish</name>
    <dbReference type="NCBI Taxonomy" id="75939"/>
    <lineage>
        <taxon>Eukaryota</taxon>
        <taxon>Metazoa</taxon>
        <taxon>Chordata</taxon>
        <taxon>Craniata</taxon>
        <taxon>Vertebrata</taxon>
        <taxon>Euteleostomi</taxon>
        <taxon>Actinopterygii</taxon>
        <taxon>Neopterygii</taxon>
        <taxon>Teleostei</taxon>
        <taxon>Protacanthopterygii</taxon>
        <taxon>Esociformes</taxon>
        <taxon>Umbridae</taxon>
        <taxon>Dallia</taxon>
    </lineage>
</organism>
<sequence length="137" mass="15191">MPLNRSTVASVELAMWIGQERCITRHILTEHSSRRAVTPSTTHHGESTAREATPWGRAKEAQLPLLSPPLSRLWFLCSAKLSFQPPAAFDNPRETKTASAFATSEMDRPLMMSMRDAGECEVHTGCGRFEFTSEVSA</sequence>
<name>A0ACC2GET7_DALPE</name>
<dbReference type="Proteomes" id="UP001157502">
    <property type="component" value="Chromosome 14"/>
</dbReference>
<evidence type="ECO:0000313" key="1">
    <source>
        <dbReference type="EMBL" id="KAJ8002096.1"/>
    </source>
</evidence>
<keyword evidence="2" id="KW-1185">Reference proteome</keyword>
<gene>
    <name evidence="1" type="ORF">DPEC_G00176250</name>
</gene>
<accession>A0ACC2GET7</accession>
<evidence type="ECO:0000313" key="2">
    <source>
        <dbReference type="Proteomes" id="UP001157502"/>
    </source>
</evidence>